<dbReference type="InterPro" id="IPR011467">
    <property type="entry name" value="DUF1573"/>
</dbReference>
<dbReference type="PANTHER" id="PTHR37833">
    <property type="entry name" value="LIPOPROTEIN-RELATED"/>
    <property type="match status" value="1"/>
</dbReference>
<protein>
    <recommendedName>
        <fullName evidence="4">DUF1573 domain-containing protein</fullName>
    </recommendedName>
</protein>
<dbReference type="AlphaFoldDB" id="A0A5C6CC18"/>
<comment type="caution">
    <text evidence="2">The sequence shown here is derived from an EMBL/GenBank/DDBJ whole genome shotgun (WGS) entry which is preliminary data.</text>
</comment>
<evidence type="ECO:0000313" key="2">
    <source>
        <dbReference type="EMBL" id="TWU20991.1"/>
    </source>
</evidence>
<dbReference type="Gene3D" id="2.60.40.10">
    <property type="entry name" value="Immunoglobulins"/>
    <property type="match status" value="1"/>
</dbReference>
<dbReference type="InterPro" id="IPR013783">
    <property type="entry name" value="Ig-like_fold"/>
</dbReference>
<evidence type="ECO:0008006" key="4">
    <source>
        <dbReference type="Google" id="ProtNLM"/>
    </source>
</evidence>
<dbReference type="EMBL" id="SJPT01000007">
    <property type="protein sequence ID" value="TWU20991.1"/>
    <property type="molecule type" value="Genomic_DNA"/>
</dbReference>
<proteinExistence type="predicted"/>
<feature type="compositionally biased region" description="Basic and acidic residues" evidence="1">
    <location>
        <begin position="274"/>
        <end position="285"/>
    </location>
</feature>
<dbReference type="RefSeq" id="WP_146596129.1">
    <property type="nucleotide sequence ID" value="NZ_SJPT01000007.1"/>
</dbReference>
<feature type="region of interest" description="Disordered" evidence="1">
    <location>
        <begin position="259"/>
        <end position="286"/>
    </location>
</feature>
<name>A0A5C6CC18_9BACT</name>
<gene>
    <name evidence="2" type="ORF">Pla52o_40230</name>
</gene>
<accession>A0A5C6CC18</accession>
<organism evidence="2 3">
    <name type="scientific">Novipirellula galeiformis</name>
    <dbReference type="NCBI Taxonomy" id="2528004"/>
    <lineage>
        <taxon>Bacteria</taxon>
        <taxon>Pseudomonadati</taxon>
        <taxon>Planctomycetota</taxon>
        <taxon>Planctomycetia</taxon>
        <taxon>Pirellulales</taxon>
        <taxon>Pirellulaceae</taxon>
        <taxon>Novipirellula</taxon>
    </lineage>
</organism>
<evidence type="ECO:0000313" key="3">
    <source>
        <dbReference type="Proteomes" id="UP000316304"/>
    </source>
</evidence>
<dbReference type="PANTHER" id="PTHR37833:SF1">
    <property type="entry name" value="SIGNAL PEPTIDE PROTEIN"/>
    <property type="match status" value="1"/>
</dbReference>
<dbReference type="Proteomes" id="UP000316304">
    <property type="component" value="Unassembled WGS sequence"/>
</dbReference>
<dbReference type="OrthoDB" id="215317at2"/>
<sequence length="422" mass="46288">MSRFWVLLAFVAVAGSAAGWGINYTEFGHRPARMGEMIYGGEVTGQNISDFYAQAKQTKNPIVELPGGDTFDFGTMAPEEKGRHTFVIKNVGEGDLRLRLGATTCKCTLGTLDNDVLKTGEQTEVRMEWNVKTDQKTFGQSAQLLTNDPRHYAIDLKIEGRVVNELEMIPDALTFGNISSDQEATVTAKLYSYLDRPIENPTFTFSSDELNEFTDVKIEPFDLSEADGASSSAKQGFDIEITIKPGMKQGAVSQNATFSFTRPQSDSDSDDTTGDDKDGNEERRSLVVPITGKVVGSITMIPNPKLTGSKGGSYIYDFGEVPPEGPFTAKTFVVLKGSDRDNRKLSIESVEPEGVIEASFGENLVRSSMTLCPLEIKLIPGPQRIQRLGRNKEDYARIQIVSDNGESVDQLVIGVKFSMEPK</sequence>
<evidence type="ECO:0000256" key="1">
    <source>
        <dbReference type="SAM" id="MobiDB-lite"/>
    </source>
</evidence>
<keyword evidence="3" id="KW-1185">Reference proteome</keyword>
<reference evidence="2 3" key="1">
    <citation type="submission" date="2019-02" db="EMBL/GenBank/DDBJ databases">
        <title>Deep-cultivation of Planctomycetes and their phenomic and genomic characterization uncovers novel biology.</title>
        <authorList>
            <person name="Wiegand S."/>
            <person name="Jogler M."/>
            <person name="Boedeker C."/>
            <person name="Pinto D."/>
            <person name="Vollmers J."/>
            <person name="Rivas-Marin E."/>
            <person name="Kohn T."/>
            <person name="Peeters S.H."/>
            <person name="Heuer A."/>
            <person name="Rast P."/>
            <person name="Oberbeckmann S."/>
            <person name="Bunk B."/>
            <person name="Jeske O."/>
            <person name="Meyerdierks A."/>
            <person name="Storesund J.E."/>
            <person name="Kallscheuer N."/>
            <person name="Luecker S."/>
            <person name="Lage O.M."/>
            <person name="Pohl T."/>
            <person name="Merkel B.J."/>
            <person name="Hornburger P."/>
            <person name="Mueller R.-W."/>
            <person name="Bruemmer F."/>
            <person name="Labrenz M."/>
            <person name="Spormann A.M."/>
            <person name="Op Den Camp H."/>
            <person name="Overmann J."/>
            <person name="Amann R."/>
            <person name="Jetten M.S.M."/>
            <person name="Mascher T."/>
            <person name="Medema M.H."/>
            <person name="Devos D.P."/>
            <person name="Kaster A.-K."/>
            <person name="Ovreas L."/>
            <person name="Rohde M."/>
            <person name="Galperin M.Y."/>
            <person name="Jogler C."/>
        </authorList>
    </citation>
    <scope>NUCLEOTIDE SEQUENCE [LARGE SCALE GENOMIC DNA]</scope>
    <source>
        <strain evidence="2 3">Pla52o</strain>
    </source>
</reference>
<dbReference type="Pfam" id="PF07610">
    <property type="entry name" value="DUF1573"/>
    <property type="match status" value="1"/>
</dbReference>